<dbReference type="InterPro" id="IPR025048">
    <property type="entry name" value="DUF3987"/>
</dbReference>
<sequence>MNNNELKAVSWLIEQYAKKELAEGFQPTALHQYNDEENNLIYFRIRLKHPDGRKWIRPFHFNTEKDDWIIGEPTFESGKPLYLLSNIGSDLARDVWVVEGEQKADLLTSLGFIAVTSGSSTSATDANWDVLRGRSIVIWRDFDESGLQYSQEVTNILQSIGCSLRYIDVNQLSLPDGGDVVDWFKANPHASKQDILNLLMKDKEDSSWPIPIPLTALILEKPYPHEALPDTVRAAVEEVQRFVKAPMALVASSALSAISLAIQTYIDVKRDEKLCGPTGLFFMTIADSGERKSTCDGFFMQSIYDYEKRQRDAAKSSIKSYEVSMAIWQSKFDGIKAEIKKLAKKSESTENMESALFELEHIKPKHPKVPRLVYSDATPEALKRNLATIWPSAGVVSSEGGVVLGAHAMQKDSAMRNFATYNQAWDGKNIPTDRIGSESFTAQAVRLTMSIQVQEAALMEFTAKLGSIARGIGYFARVLLAKPESTQGTRFFTTSPEKWPALGNFHQRITQILDKAAPFDSHAELTPRLMSFSPEAKDAWVRFHDMIENQLHQTGDLYDVRDVASKIADNAARLSALFQGFEKEIDSEIQIDLFEKASCLVLWHLNESKRFFGELSLSPELTNLVKLEKWLIAYCQKNNVDKIPTKIVLQHGPASMRTEQALSETINILQQYHRAKIVKSSRKKWIEINPMLLDKTNQQ</sequence>
<dbReference type="CDD" id="cd01029">
    <property type="entry name" value="TOPRIM_primases"/>
    <property type="match status" value="1"/>
</dbReference>
<dbReference type="Pfam" id="PF13148">
    <property type="entry name" value="DUF3987"/>
    <property type="match status" value="1"/>
</dbReference>
<reference evidence="2 4" key="2">
    <citation type="submission" date="2018-06" db="EMBL/GenBank/DDBJ databases">
        <authorList>
            <consortium name="Pathogen Informatics"/>
            <person name="Doyle S."/>
        </authorList>
    </citation>
    <scope>NUCLEOTIDE SEQUENCE [LARGE SCALE GENOMIC DNA]</scope>
    <source>
        <strain evidence="2 4">NCTC12438</strain>
    </source>
</reference>
<dbReference type="AlphaFoldDB" id="A0A378INK1"/>
<dbReference type="EMBL" id="LNXX01000005">
    <property type="protein sequence ID" value="KTC93375.1"/>
    <property type="molecule type" value="Genomic_DNA"/>
</dbReference>
<dbReference type="Proteomes" id="UP000255316">
    <property type="component" value="Unassembled WGS sequence"/>
</dbReference>
<gene>
    <name evidence="1" type="ORF">Lcin_0413</name>
    <name evidence="2" type="ORF">NCTC12438_03256</name>
</gene>
<evidence type="ECO:0000313" key="1">
    <source>
        <dbReference type="EMBL" id="KTC93375.1"/>
    </source>
</evidence>
<organism evidence="2 4">
    <name type="scientific">Legionella cincinnatiensis</name>
    <dbReference type="NCBI Taxonomy" id="28085"/>
    <lineage>
        <taxon>Bacteria</taxon>
        <taxon>Pseudomonadati</taxon>
        <taxon>Pseudomonadota</taxon>
        <taxon>Gammaproteobacteria</taxon>
        <taxon>Legionellales</taxon>
        <taxon>Legionellaceae</taxon>
        <taxon>Legionella</taxon>
    </lineage>
</organism>
<keyword evidence="3" id="KW-1185">Reference proteome</keyword>
<dbReference type="InterPro" id="IPR034154">
    <property type="entry name" value="TOPRIM_DnaG/twinkle"/>
</dbReference>
<protein>
    <submittedName>
        <fullName evidence="2">5' DNA primase TraC</fullName>
    </submittedName>
</protein>
<accession>A0A378INK1</accession>
<dbReference type="OrthoDB" id="784829at2"/>
<dbReference type="Gene3D" id="3.40.1360.10">
    <property type="match status" value="1"/>
</dbReference>
<reference evidence="1 3" key="1">
    <citation type="submission" date="2015-11" db="EMBL/GenBank/DDBJ databases">
        <title>Genomic analysis of 38 Legionella species identifies large and diverse effector repertoires.</title>
        <authorList>
            <person name="Burstein D."/>
            <person name="Amaro F."/>
            <person name="Zusman T."/>
            <person name="Lifshitz Z."/>
            <person name="Cohen O."/>
            <person name="Gilbert J.A."/>
            <person name="Pupko T."/>
            <person name="Shuman H.A."/>
            <person name="Segal G."/>
        </authorList>
    </citation>
    <scope>NUCLEOTIDE SEQUENCE [LARGE SCALE GENOMIC DNA]</scope>
    <source>
        <strain evidence="1 3">CDC#72-OH-14</strain>
    </source>
</reference>
<dbReference type="Proteomes" id="UP000054854">
    <property type="component" value="Unassembled WGS sequence"/>
</dbReference>
<evidence type="ECO:0000313" key="3">
    <source>
        <dbReference type="Proteomes" id="UP000054854"/>
    </source>
</evidence>
<evidence type="ECO:0000313" key="2">
    <source>
        <dbReference type="EMBL" id="STX36623.1"/>
    </source>
</evidence>
<evidence type="ECO:0000313" key="4">
    <source>
        <dbReference type="Proteomes" id="UP000255316"/>
    </source>
</evidence>
<name>A0A378INK1_9GAMM</name>
<dbReference type="RefSeq" id="WP_058463649.1">
    <property type="nucleotide sequence ID" value="NZ_CAAAHQ010000047.1"/>
</dbReference>
<dbReference type="EMBL" id="UGNX01000001">
    <property type="protein sequence ID" value="STX36623.1"/>
    <property type="molecule type" value="Genomic_DNA"/>
</dbReference>
<dbReference type="STRING" id="28085.Lcin_0413"/>
<proteinExistence type="predicted"/>